<dbReference type="EMBL" id="BONV01000002">
    <property type="protein sequence ID" value="GIG77487.1"/>
    <property type="molecule type" value="Genomic_DNA"/>
</dbReference>
<accession>A0A8J3LRJ3</accession>
<protein>
    <submittedName>
        <fullName evidence="1">Uncharacterized protein</fullName>
    </submittedName>
</protein>
<evidence type="ECO:0000313" key="1">
    <source>
        <dbReference type="EMBL" id="GIG77487.1"/>
    </source>
</evidence>
<organism evidence="1 2">
    <name type="scientific">Planotetraspora kaengkrachanensis</name>
    <dbReference type="NCBI Taxonomy" id="575193"/>
    <lineage>
        <taxon>Bacteria</taxon>
        <taxon>Bacillati</taxon>
        <taxon>Actinomycetota</taxon>
        <taxon>Actinomycetes</taxon>
        <taxon>Streptosporangiales</taxon>
        <taxon>Streptosporangiaceae</taxon>
        <taxon>Planotetraspora</taxon>
    </lineage>
</organism>
<dbReference type="AlphaFoldDB" id="A0A8J3LRJ3"/>
<evidence type="ECO:0000313" key="2">
    <source>
        <dbReference type="Proteomes" id="UP000630097"/>
    </source>
</evidence>
<proteinExistence type="predicted"/>
<comment type="caution">
    <text evidence="1">The sequence shown here is derived from an EMBL/GenBank/DDBJ whole genome shotgun (WGS) entry which is preliminary data.</text>
</comment>
<reference evidence="1 2" key="1">
    <citation type="submission" date="2021-01" db="EMBL/GenBank/DDBJ databases">
        <title>Whole genome shotgun sequence of Planotetraspora kaengkrachanensis NBRC 104272.</title>
        <authorList>
            <person name="Komaki H."/>
            <person name="Tamura T."/>
        </authorList>
    </citation>
    <scope>NUCLEOTIDE SEQUENCE [LARGE SCALE GENOMIC DNA]</scope>
    <source>
        <strain evidence="1 2">NBRC 104272</strain>
    </source>
</reference>
<dbReference type="Proteomes" id="UP000630097">
    <property type="component" value="Unassembled WGS sequence"/>
</dbReference>
<sequence length="108" mass="11467">MRRSSKVFFVVLIGFAVILVATFVRDVFAWESCGDDVGPAVADTEMYGAPSAAECSIVRNQPTGLTPLPWLGAMSARTAGSGLLVDHPVICAAWALKSLESVKSRPMP</sequence>
<dbReference type="RefSeq" id="WP_203881012.1">
    <property type="nucleotide sequence ID" value="NZ_BAABHH010000002.1"/>
</dbReference>
<name>A0A8J3LRJ3_9ACTN</name>
<keyword evidence="2" id="KW-1185">Reference proteome</keyword>
<gene>
    <name evidence="1" type="ORF">Pka01_06140</name>
</gene>